<gene>
    <name evidence="1" type="ORF">DIT97_22125</name>
    <name evidence="2" type="ORF">GmarT_11980</name>
</gene>
<evidence type="ECO:0000313" key="1">
    <source>
        <dbReference type="EMBL" id="HCO25587.1"/>
    </source>
</evidence>
<dbReference type="Proteomes" id="UP000263642">
    <property type="component" value="Unassembled WGS sequence"/>
</dbReference>
<accession>A0A3D3RC39</accession>
<keyword evidence="4" id="KW-1185">Reference proteome</keyword>
<sequence>MNDSANASNDVQRRYREFLDLLPLTLSLAGLPASDHGKYYTEEQVEARAYTIKHAFKQARILTRECIQKQ</sequence>
<dbReference type="EMBL" id="CP042910">
    <property type="protein sequence ID" value="QEG15358.1"/>
    <property type="molecule type" value="Genomic_DNA"/>
</dbReference>
<dbReference type="AlphaFoldDB" id="A0A3D3RC39"/>
<dbReference type="Proteomes" id="UP000322887">
    <property type="component" value="Chromosome"/>
</dbReference>
<protein>
    <recommendedName>
        <fullName evidence="5">HEPN domain-containing protein</fullName>
    </recommendedName>
</protein>
<proteinExistence type="predicted"/>
<reference evidence="1 3" key="1">
    <citation type="journal article" date="2018" name="Nat. Biotechnol.">
        <title>A standardized bacterial taxonomy based on genome phylogeny substantially revises the tree of life.</title>
        <authorList>
            <person name="Parks D.H."/>
            <person name="Chuvochina M."/>
            <person name="Waite D.W."/>
            <person name="Rinke C."/>
            <person name="Skarshewski A."/>
            <person name="Chaumeil P.A."/>
            <person name="Hugenholtz P."/>
        </authorList>
    </citation>
    <scope>NUCLEOTIDE SEQUENCE [LARGE SCALE GENOMIC DNA]</scope>
    <source>
        <strain evidence="1">UBA9375</strain>
    </source>
</reference>
<name>A0A3D3RC39_9PLAN</name>
<accession>A0A517X7F4</accession>
<dbReference type="EMBL" id="DQAY01000133">
    <property type="protein sequence ID" value="HCO25587.1"/>
    <property type="molecule type" value="Genomic_DNA"/>
</dbReference>
<evidence type="ECO:0000313" key="4">
    <source>
        <dbReference type="Proteomes" id="UP000322887"/>
    </source>
</evidence>
<reference evidence="2 4" key="2">
    <citation type="submission" date="2019-08" db="EMBL/GenBank/DDBJ databases">
        <title>Deep-cultivation of Planctomycetes and their phenomic and genomic characterization uncovers novel biology.</title>
        <authorList>
            <person name="Wiegand S."/>
            <person name="Jogler M."/>
            <person name="Boedeker C."/>
            <person name="Pinto D."/>
            <person name="Vollmers J."/>
            <person name="Rivas-Marin E."/>
            <person name="Kohn T."/>
            <person name="Peeters S.H."/>
            <person name="Heuer A."/>
            <person name="Rast P."/>
            <person name="Oberbeckmann S."/>
            <person name="Bunk B."/>
            <person name="Jeske O."/>
            <person name="Meyerdierks A."/>
            <person name="Storesund J.E."/>
            <person name="Kallscheuer N."/>
            <person name="Luecker S."/>
            <person name="Lage O.M."/>
            <person name="Pohl T."/>
            <person name="Merkel B.J."/>
            <person name="Hornburger P."/>
            <person name="Mueller R.-W."/>
            <person name="Bruemmer F."/>
            <person name="Labrenz M."/>
            <person name="Spormann A.M."/>
            <person name="Op den Camp H."/>
            <person name="Overmann J."/>
            <person name="Amann R."/>
            <person name="Jetten M.S.M."/>
            <person name="Mascher T."/>
            <person name="Medema M.H."/>
            <person name="Devos D.P."/>
            <person name="Kaster A.-K."/>
            <person name="Ovreas L."/>
            <person name="Rohde M."/>
            <person name="Galperin M.Y."/>
            <person name="Jogler C."/>
        </authorList>
    </citation>
    <scope>NUCLEOTIDE SEQUENCE [LARGE SCALE GENOMIC DNA]</scope>
    <source>
        <strain evidence="2 4">DSM 8797</strain>
    </source>
</reference>
<evidence type="ECO:0008006" key="5">
    <source>
        <dbReference type="Google" id="ProtNLM"/>
    </source>
</evidence>
<evidence type="ECO:0000313" key="3">
    <source>
        <dbReference type="Proteomes" id="UP000263642"/>
    </source>
</evidence>
<organism evidence="1 3">
    <name type="scientific">Gimesia maris</name>
    <dbReference type="NCBI Taxonomy" id="122"/>
    <lineage>
        <taxon>Bacteria</taxon>
        <taxon>Pseudomonadati</taxon>
        <taxon>Planctomycetota</taxon>
        <taxon>Planctomycetia</taxon>
        <taxon>Planctomycetales</taxon>
        <taxon>Planctomycetaceae</taxon>
        <taxon>Gimesia</taxon>
    </lineage>
</organism>
<evidence type="ECO:0000313" key="2">
    <source>
        <dbReference type="EMBL" id="QEG15358.1"/>
    </source>
</evidence>